<protein>
    <submittedName>
        <fullName evidence="1">Uncharacterized protein</fullName>
    </submittedName>
</protein>
<gene>
    <name evidence="1" type="ORF">JCM9157_1699</name>
</gene>
<dbReference type="AlphaFoldDB" id="W4QTH5"/>
<accession>W4QTH5</accession>
<comment type="caution">
    <text evidence="1">The sequence shown here is derived from an EMBL/GenBank/DDBJ whole genome shotgun (WGS) entry which is preliminary data.</text>
</comment>
<dbReference type="RefSeq" id="WP_035663591.1">
    <property type="nucleotide sequence ID" value="NZ_BAUV01000009.1"/>
</dbReference>
<dbReference type="STRING" id="1236973.JCM9157_1699"/>
<dbReference type="Proteomes" id="UP000018896">
    <property type="component" value="Unassembled WGS sequence"/>
</dbReference>
<dbReference type="eggNOG" id="ENOG5033URX">
    <property type="taxonomic scope" value="Bacteria"/>
</dbReference>
<name>W4QTH5_HALA3</name>
<sequence length="299" mass="35678">MSWYDTVKLFFTPDHKKQVEEHLIRDTATRSLIEDTEDFLRRIAENPPSSNEKRTIRRKQKEWTIKVKVKHTTITIIMMDQKHSTSPIKKRFVIVCYRKYMKAHNGVGLCKEATIRYTKDGRAQIRSIRESPLFHTIFYRIHQIDLAYSNETASTSRHSKELLSSQQSLLQETSPNNVAMLLEESRRYVQAVKQFSLDPVIESRLTRLLQQADQLKEDFLLLDFEERHIVRRMFKDDIPSLIHTYLSLSVKHQLEQKENLYITLTKMELTLIDYVDRLEKLRVDRMNHLLRLQSIRYDK</sequence>
<dbReference type="EMBL" id="BAUV01000009">
    <property type="protein sequence ID" value="GAE34629.1"/>
    <property type="molecule type" value="Genomic_DNA"/>
</dbReference>
<keyword evidence="2" id="KW-1185">Reference proteome</keyword>
<proteinExistence type="predicted"/>
<reference evidence="1 2" key="1">
    <citation type="journal article" date="2014" name="Genome Announc.">
        <title>Draft Genome Sequences of Three Alkaliphilic Bacillus Strains, Bacillus wakoensis JCM 9140T, Bacillus akibai JCM 9157T, and Bacillus hemicellulosilyticus JCM 9152T.</title>
        <authorList>
            <person name="Yuki M."/>
            <person name="Oshima K."/>
            <person name="Suda W."/>
            <person name="Oshida Y."/>
            <person name="Kitamura K."/>
            <person name="Iida T."/>
            <person name="Hattori M."/>
            <person name="Ohkuma M."/>
        </authorList>
    </citation>
    <scope>NUCLEOTIDE SEQUENCE [LARGE SCALE GENOMIC DNA]</scope>
    <source>
        <strain evidence="1 2">JCM 9157</strain>
    </source>
</reference>
<organism evidence="1 2">
    <name type="scientific">Halalkalibacter akibai (strain ATCC 43226 / DSM 21942 / CIP 109018 / JCM 9157 / 1139)</name>
    <name type="common">Bacillus akibai</name>
    <dbReference type="NCBI Taxonomy" id="1236973"/>
    <lineage>
        <taxon>Bacteria</taxon>
        <taxon>Bacillati</taxon>
        <taxon>Bacillota</taxon>
        <taxon>Bacilli</taxon>
        <taxon>Bacillales</taxon>
        <taxon>Bacillaceae</taxon>
        <taxon>Halalkalibacter</taxon>
    </lineage>
</organism>
<evidence type="ECO:0000313" key="2">
    <source>
        <dbReference type="Proteomes" id="UP000018896"/>
    </source>
</evidence>
<evidence type="ECO:0000313" key="1">
    <source>
        <dbReference type="EMBL" id="GAE34629.1"/>
    </source>
</evidence>
<dbReference type="OrthoDB" id="2921822at2"/>